<dbReference type="PANTHER" id="PTHR24096:SF267">
    <property type="entry name" value="MALONATE--COA LIGASE ACSF3, MITOCHONDRIAL"/>
    <property type="match status" value="1"/>
</dbReference>
<evidence type="ECO:0000313" key="2">
    <source>
        <dbReference type="EMBL" id="GAA1183430.1"/>
    </source>
</evidence>
<dbReference type="InterPro" id="IPR042099">
    <property type="entry name" value="ANL_N_sf"/>
</dbReference>
<dbReference type="InterPro" id="IPR000873">
    <property type="entry name" value="AMP-dep_synth/lig_dom"/>
</dbReference>
<dbReference type="Gene3D" id="3.40.50.12780">
    <property type="entry name" value="N-terminal domain of ligase-like"/>
    <property type="match status" value="1"/>
</dbReference>
<name>A0ABN1V2A2_9ACTN</name>
<evidence type="ECO:0000259" key="1">
    <source>
        <dbReference type="Pfam" id="PF00501"/>
    </source>
</evidence>
<sequence>MTGACWWGEGLLRRGPDDELRALADRAVTRGELRSQVRVLAAHLAAEGIGAGSSVAIRMPPSLTLLAAWSRKAQVILLDARLTAYEVGRLLRVCEPQFLLYAEPLRGMSYLVEDVPFTVERRPSGVPATDDVCLIQVSSGSTGTPKVIGRTASSLLQELERYTALDGMPGARDRVVLLNSVIHTMGLVGGILHGLNSGAQMVFPSRLRAGDIIEAVRGPGLAPSSACRCTLLCSQASPGAPCLLCDWRSRRESCCPARFGRSSTSSTACPSAPCTARRRPG</sequence>
<dbReference type="SUPFAM" id="SSF56801">
    <property type="entry name" value="Acetyl-CoA synthetase-like"/>
    <property type="match status" value="1"/>
</dbReference>
<proteinExistence type="predicted"/>
<dbReference type="EMBL" id="BAAAKV010000044">
    <property type="protein sequence ID" value="GAA1183430.1"/>
    <property type="molecule type" value="Genomic_DNA"/>
</dbReference>
<evidence type="ECO:0000313" key="3">
    <source>
        <dbReference type="Proteomes" id="UP001501371"/>
    </source>
</evidence>
<protein>
    <recommendedName>
        <fullName evidence="1">AMP-dependent synthetase/ligase domain-containing protein</fullName>
    </recommendedName>
</protein>
<keyword evidence="3" id="KW-1185">Reference proteome</keyword>
<dbReference type="PANTHER" id="PTHR24096">
    <property type="entry name" value="LONG-CHAIN-FATTY-ACID--COA LIGASE"/>
    <property type="match status" value="1"/>
</dbReference>
<reference evidence="2 3" key="1">
    <citation type="journal article" date="2019" name="Int. J. Syst. Evol. Microbiol.">
        <title>The Global Catalogue of Microorganisms (GCM) 10K type strain sequencing project: providing services to taxonomists for standard genome sequencing and annotation.</title>
        <authorList>
            <consortium name="The Broad Institute Genomics Platform"/>
            <consortium name="The Broad Institute Genome Sequencing Center for Infectious Disease"/>
            <person name="Wu L."/>
            <person name="Ma J."/>
        </authorList>
    </citation>
    <scope>NUCLEOTIDE SEQUENCE [LARGE SCALE GENOMIC DNA]</scope>
    <source>
        <strain evidence="2 3">JCM 12696</strain>
    </source>
</reference>
<accession>A0ABN1V2A2</accession>
<dbReference type="Proteomes" id="UP001501371">
    <property type="component" value="Unassembled WGS sequence"/>
</dbReference>
<comment type="caution">
    <text evidence="2">The sequence shown here is derived from an EMBL/GenBank/DDBJ whole genome shotgun (WGS) entry which is preliminary data.</text>
</comment>
<organism evidence="2 3">
    <name type="scientific">Streptomyces hebeiensis</name>
    <dbReference type="NCBI Taxonomy" id="229486"/>
    <lineage>
        <taxon>Bacteria</taxon>
        <taxon>Bacillati</taxon>
        <taxon>Actinomycetota</taxon>
        <taxon>Actinomycetes</taxon>
        <taxon>Kitasatosporales</taxon>
        <taxon>Streptomycetaceae</taxon>
        <taxon>Streptomyces</taxon>
    </lineage>
</organism>
<gene>
    <name evidence="2" type="ORF">GCM10009654_46020</name>
</gene>
<dbReference type="Pfam" id="PF00501">
    <property type="entry name" value="AMP-binding"/>
    <property type="match status" value="1"/>
</dbReference>
<feature type="domain" description="AMP-dependent synthetase/ligase" evidence="1">
    <location>
        <begin position="24"/>
        <end position="207"/>
    </location>
</feature>